<dbReference type="InterPro" id="IPR018392">
    <property type="entry name" value="LysM"/>
</dbReference>
<evidence type="ECO:0000259" key="1">
    <source>
        <dbReference type="Pfam" id="PF01476"/>
    </source>
</evidence>
<proteinExistence type="predicted"/>
<sequence length="424" mass="45553">MALGGFDELVSAGATALGYPDPFGAPGRAVTGSSVTIEQIEGDPRNRVSVLLRGRAMPYQQVAWETEQRIKTTWYPGNPVATQQVLGPTELPTTMQGKWKTRYMTGSILVNGSESEIKTAEQAVKLFRGLARAGKLVRVQWSGEVRRGLIRRFVPTYDRAHDAAWELELEWQSLNDEEAPRGGGVEEAGKSSDLLSFLDKLENIAALVPLAADILASDVALIVDTINRVRAVVSDCFQLLRAAETLVNLPGTLLGSLKSNVGMLEREVADLVSRVTGPRISGLTGAAAIKGDTSDPAFSRQGFALTSSSATQELQFEIWRRSIASASQNLLFAAQQQSRATLRRAQPPTALVVTVGEGETLYSLSARYYGAPDYANFLASANRLTSVVVPPGVQLRIPPRPTGANAAAELVHSKTLGCDARCSC</sequence>
<gene>
    <name evidence="2" type="ORF">UFOVP650_62</name>
</gene>
<dbReference type="EMBL" id="LR796623">
    <property type="protein sequence ID" value="CAB4155004.1"/>
    <property type="molecule type" value="Genomic_DNA"/>
</dbReference>
<dbReference type="Gene3D" id="3.10.350.10">
    <property type="entry name" value="LysM domain"/>
    <property type="match status" value="1"/>
</dbReference>
<organism evidence="2">
    <name type="scientific">uncultured Caudovirales phage</name>
    <dbReference type="NCBI Taxonomy" id="2100421"/>
    <lineage>
        <taxon>Viruses</taxon>
        <taxon>Duplodnaviria</taxon>
        <taxon>Heunggongvirae</taxon>
        <taxon>Uroviricota</taxon>
        <taxon>Caudoviricetes</taxon>
        <taxon>Peduoviridae</taxon>
        <taxon>Maltschvirus</taxon>
        <taxon>Maltschvirus maltsch</taxon>
    </lineage>
</organism>
<reference evidence="2" key="1">
    <citation type="submission" date="2020-04" db="EMBL/GenBank/DDBJ databases">
        <authorList>
            <person name="Chiriac C."/>
            <person name="Salcher M."/>
            <person name="Ghai R."/>
            <person name="Kavagutti S V."/>
        </authorList>
    </citation>
    <scope>NUCLEOTIDE SEQUENCE</scope>
</reference>
<protein>
    <submittedName>
        <fullName evidence="2">LysM domain</fullName>
    </submittedName>
</protein>
<evidence type="ECO:0000313" key="2">
    <source>
        <dbReference type="EMBL" id="CAB4155004.1"/>
    </source>
</evidence>
<name>A0A6J5NHX5_9CAUD</name>
<dbReference type="Pfam" id="PF01476">
    <property type="entry name" value="LysM"/>
    <property type="match status" value="1"/>
</dbReference>
<accession>A0A6J5NHX5</accession>
<dbReference type="InterPro" id="IPR036779">
    <property type="entry name" value="LysM_dom_sf"/>
</dbReference>
<feature type="domain" description="LysM" evidence="1">
    <location>
        <begin position="354"/>
        <end position="398"/>
    </location>
</feature>